<organism evidence="3 4">
    <name type="scientific">Aphanomyces stellatus</name>
    <dbReference type="NCBI Taxonomy" id="120398"/>
    <lineage>
        <taxon>Eukaryota</taxon>
        <taxon>Sar</taxon>
        <taxon>Stramenopiles</taxon>
        <taxon>Oomycota</taxon>
        <taxon>Saprolegniomycetes</taxon>
        <taxon>Saprolegniales</taxon>
        <taxon>Verrucalvaceae</taxon>
        <taxon>Aphanomyces</taxon>
    </lineage>
</organism>
<keyword evidence="4" id="KW-1185">Reference proteome</keyword>
<keyword evidence="1" id="KW-1133">Transmembrane helix</keyword>
<keyword evidence="1" id="KW-0812">Transmembrane</keyword>
<proteinExistence type="predicted"/>
<keyword evidence="1" id="KW-0472">Membrane</keyword>
<evidence type="ECO:0000313" key="4">
    <source>
        <dbReference type="Proteomes" id="UP000332933"/>
    </source>
</evidence>
<accession>A0A485KPQ3</accession>
<evidence type="ECO:0000313" key="2">
    <source>
        <dbReference type="EMBL" id="KAF0699218.1"/>
    </source>
</evidence>
<evidence type="ECO:0000313" key="3">
    <source>
        <dbReference type="EMBL" id="VFT87059.1"/>
    </source>
</evidence>
<dbReference type="AlphaFoldDB" id="A0A485KPQ3"/>
<dbReference type="EMBL" id="VJMH01005190">
    <property type="protein sequence ID" value="KAF0699218.1"/>
    <property type="molecule type" value="Genomic_DNA"/>
</dbReference>
<feature type="transmembrane region" description="Helical" evidence="1">
    <location>
        <begin position="152"/>
        <end position="172"/>
    </location>
</feature>
<name>A0A485KPQ3_9STRA</name>
<dbReference type="EMBL" id="CAADRA010005211">
    <property type="protein sequence ID" value="VFT87059.1"/>
    <property type="molecule type" value="Genomic_DNA"/>
</dbReference>
<protein>
    <submittedName>
        <fullName evidence="3">Aste57867_10183 protein</fullName>
    </submittedName>
</protein>
<evidence type="ECO:0000256" key="1">
    <source>
        <dbReference type="SAM" id="Phobius"/>
    </source>
</evidence>
<feature type="transmembrane region" description="Helical" evidence="1">
    <location>
        <begin position="94"/>
        <end position="114"/>
    </location>
</feature>
<gene>
    <name evidence="3" type="primary">Aste57867_10183</name>
    <name evidence="2" type="ORF">As57867_010144</name>
    <name evidence="3" type="ORF">ASTE57867_10183</name>
</gene>
<feature type="transmembrane region" description="Helical" evidence="1">
    <location>
        <begin position="270"/>
        <end position="289"/>
    </location>
</feature>
<reference evidence="2" key="2">
    <citation type="submission" date="2019-06" db="EMBL/GenBank/DDBJ databases">
        <title>Genomics analysis of Aphanomyces spp. identifies a new class of oomycete effector associated with host adaptation.</title>
        <authorList>
            <person name="Gaulin E."/>
        </authorList>
    </citation>
    <scope>NUCLEOTIDE SEQUENCE</scope>
    <source>
        <strain evidence="2">CBS 578.67</strain>
    </source>
</reference>
<dbReference type="Proteomes" id="UP000332933">
    <property type="component" value="Unassembled WGS sequence"/>
</dbReference>
<sequence length="432" mass="48164">MGYVPGRVGLDLRLVTAIQVPPPGQTRTTNATMYTFYSKAFCSGCDPGMELGMDTCAIVSSYNDTTNALVVRSSHAVYGTYHVLGISLYRRWDALASIVLRIVCVLMATSAFAASNKTVRWTDPQSLTMWVARVKHMLAPPYYRHATHAFGFVYFTFNSDVIVALYAIVVLMDENVEMVYARVINRWAKPAGFSAWSNLRLWACATAAPSRRWMAQLALCLMGLLDGCVHVVRTDYMEYCNSINVVLSSATDDLDAIFAHSWYVRGLPSLLALMLLNLVLVLAMSRTWWRLMAKNTLGRQVLFNSTSIVCNMHLSLDDGHVHSVLTVQVRALSTLQWFFTSHLTCFGLPEDPDFVRQFVSSHITAKRTSQGSKRMVDDGHTGPRATTANDLVAAVVAAHSPVHIVVQDHDGNWHLYDSMKRKVHVFGLDLSQ</sequence>
<reference evidence="3 4" key="1">
    <citation type="submission" date="2019-03" db="EMBL/GenBank/DDBJ databases">
        <authorList>
            <person name="Gaulin E."/>
            <person name="Dumas B."/>
        </authorList>
    </citation>
    <scope>NUCLEOTIDE SEQUENCE [LARGE SCALE GENOMIC DNA]</scope>
    <source>
        <strain evidence="3">CBS 568.67</strain>
    </source>
</reference>